<protein>
    <submittedName>
        <fullName evidence="6">Peripheral myelin protein 22-like</fullName>
    </submittedName>
</protein>
<name>H2XQY9_CIOIN</name>
<dbReference type="Ensembl" id="ENSCINT00000033798.1">
    <property type="protein sequence ID" value="ENSCINP00000032073.1"/>
    <property type="gene ID" value="ENSCING00000019844.1"/>
</dbReference>
<evidence type="ECO:0000313" key="7">
    <source>
        <dbReference type="Proteomes" id="UP000008144"/>
    </source>
</evidence>
<evidence type="ECO:0000256" key="3">
    <source>
        <dbReference type="ARBA" id="ARBA00022989"/>
    </source>
</evidence>
<dbReference type="Pfam" id="PF00822">
    <property type="entry name" value="PMP22_Claudin"/>
    <property type="match status" value="1"/>
</dbReference>
<keyword evidence="2 5" id="KW-0812">Transmembrane</keyword>
<dbReference type="Proteomes" id="UP000008144">
    <property type="component" value="Chromosome 1"/>
</dbReference>
<dbReference type="EMBL" id="EAAA01000176">
    <property type="status" value="NOT_ANNOTATED_CDS"/>
    <property type="molecule type" value="Genomic_DNA"/>
</dbReference>
<reference evidence="7" key="1">
    <citation type="journal article" date="2002" name="Science">
        <title>The draft genome of Ciona intestinalis: insights into chordate and vertebrate origins.</title>
        <authorList>
            <person name="Dehal P."/>
            <person name="Satou Y."/>
            <person name="Campbell R.K."/>
            <person name="Chapman J."/>
            <person name="Degnan B."/>
            <person name="De Tomaso A."/>
            <person name="Davidson B."/>
            <person name="Di Gregorio A."/>
            <person name="Gelpke M."/>
            <person name="Goodstein D.M."/>
            <person name="Harafuji N."/>
            <person name="Hastings K.E."/>
            <person name="Ho I."/>
            <person name="Hotta K."/>
            <person name="Huang W."/>
            <person name="Kawashima T."/>
            <person name="Lemaire P."/>
            <person name="Martinez D."/>
            <person name="Meinertzhagen I.A."/>
            <person name="Necula S."/>
            <person name="Nonaka M."/>
            <person name="Putnam N."/>
            <person name="Rash S."/>
            <person name="Saiga H."/>
            <person name="Satake M."/>
            <person name="Terry A."/>
            <person name="Yamada L."/>
            <person name="Wang H.G."/>
            <person name="Awazu S."/>
            <person name="Azumi K."/>
            <person name="Boore J."/>
            <person name="Branno M."/>
            <person name="Chin-Bow S."/>
            <person name="DeSantis R."/>
            <person name="Doyle S."/>
            <person name="Francino P."/>
            <person name="Keys D.N."/>
            <person name="Haga S."/>
            <person name="Hayashi H."/>
            <person name="Hino K."/>
            <person name="Imai K.S."/>
            <person name="Inaba K."/>
            <person name="Kano S."/>
            <person name="Kobayashi K."/>
            <person name="Kobayashi M."/>
            <person name="Lee B.I."/>
            <person name="Makabe K.W."/>
            <person name="Manohar C."/>
            <person name="Matassi G."/>
            <person name="Medina M."/>
            <person name="Mochizuki Y."/>
            <person name="Mount S."/>
            <person name="Morishita T."/>
            <person name="Miura S."/>
            <person name="Nakayama A."/>
            <person name="Nishizaka S."/>
            <person name="Nomoto H."/>
            <person name="Ohta F."/>
            <person name="Oishi K."/>
            <person name="Rigoutsos I."/>
            <person name="Sano M."/>
            <person name="Sasaki A."/>
            <person name="Sasakura Y."/>
            <person name="Shoguchi E."/>
            <person name="Shin-i T."/>
            <person name="Spagnuolo A."/>
            <person name="Stainier D."/>
            <person name="Suzuki M.M."/>
            <person name="Tassy O."/>
            <person name="Takatori N."/>
            <person name="Tokuoka M."/>
            <person name="Yagi K."/>
            <person name="Yoshizaki F."/>
            <person name="Wada S."/>
            <person name="Zhang C."/>
            <person name="Hyatt P.D."/>
            <person name="Larimer F."/>
            <person name="Detter C."/>
            <person name="Doggett N."/>
            <person name="Glavina T."/>
            <person name="Hawkins T."/>
            <person name="Richardson P."/>
            <person name="Lucas S."/>
            <person name="Kohara Y."/>
            <person name="Levine M."/>
            <person name="Satoh N."/>
            <person name="Rokhsar D.S."/>
        </authorList>
    </citation>
    <scope>NUCLEOTIDE SEQUENCE [LARGE SCALE GENOMIC DNA]</scope>
</reference>
<dbReference type="AlphaFoldDB" id="H2XQY9"/>
<dbReference type="GO" id="GO:0005886">
    <property type="term" value="C:plasma membrane"/>
    <property type="evidence" value="ECO:0000318"/>
    <property type="project" value="GO_Central"/>
</dbReference>
<reference evidence="6" key="4">
    <citation type="submission" date="2025-09" db="UniProtKB">
        <authorList>
            <consortium name="Ensembl"/>
        </authorList>
    </citation>
    <scope>IDENTIFICATION</scope>
</reference>
<evidence type="ECO:0000256" key="2">
    <source>
        <dbReference type="ARBA" id="ARBA00022692"/>
    </source>
</evidence>
<dbReference type="KEGG" id="cin:100176521"/>
<evidence type="ECO:0000256" key="5">
    <source>
        <dbReference type="SAM" id="Phobius"/>
    </source>
</evidence>
<feature type="transmembrane region" description="Helical" evidence="5">
    <location>
        <begin position="73"/>
        <end position="94"/>
    </location>
</feature>
<evidence type="ECO:0000256" key="1">
    <source>
        <dbReference type="ARBA" id="ARBA00004141"/>
    </source>
</evidence>
<reference evidence="6" key="2">
    <citation type="journal article" date="2008" name="Genome Biol.">
        <title>Improved genome assembly and evidence-based global gene model set for the chordate Ciona intestinalis: new insight into intron and operon populations.</title>
        <authorList>
            <person name="Satou Y."/>
            <person name="Mineta K."/>
            <person name="Ogasawara M."/>
            <person name="Sasakura Y."/>
            <person name="Shoguchi E."/>
            <person name="Ueno K."/>
            <person name="Yamada L."/>
            <person name="Matsumoto J."/>
            <person name="Wasserscheid J."/>
            <person name="Dewar K."/>
            <person name="Wiley G.B."/>
            <person name="Macmil S.L."/>
            <person name="Roe B.A."/>
            <person name="Zeller R.W."/>
            <person name="Hastings K.E."/>
            <person name="Lemaire P."/>
            <person name="Lindquist E."/>
            <person name="Endo T."/>
            <person name="Hotta K."/>
            <person name="Inaba K."/>
        </authorList>
    </citation>
    <scope>NUCLEOTIDE SEQUENCE [LARGE SCALE GENOMIC DNA]</scope>
    <source>
        <strain evidence="6">wild type</strain>
    </source>
</reference>
<dbReference type="InParanoid" id="H2XQY9"/>
<proteinExistence type="predicted"/>
<gene>
    <name evidence="6" type="primary">LOC100176521</name>
</gene>
<keyword evidence="4 5" id="KW-0472">Membrane</keyword>
<dbReference type="InterPro" id="IPR004031">
    <property type="entry name" value="PMP22/EMP/MP20/Claudin"/>
</dbReference>
<reference evidence="6" key="3">
    <citation type="submission" date="2025-08" db="UniProtKB">
        <authorList>
            <consortium name="Ensembl"/>
        </authorList>
    </citation>
    <scope>IDENTIFICATION</scope>
</reference>
<accession>H2XQY9</accession>
<evidence type="ECO:0000256" key="4">
    <source>
        <dbReference type="ARBA" id="ARBA00023136"/>
    </source>
</evidence>
<dbReference type="GeneTree" id="ENSGT00730000112639"/>
<sequence length="181" mass="19233">MGCECYQQSPYQIAGSVLSGIVTGLFIPAMTVVGWHHTSFATFGLYRSCFTYFTKQCIGTVWNLVPGLDAARILFIIAACILGLKLFISFGFCITKKYGPLILALGVCDLVGGLVILSGCIAYIVTFAPIVRSSANDASFGVAFYLGWFAGPFSVAAGICNIYAGKLIGQQQCGVNVSHKA</sequence>
<comment type="subcellular location">
    <subcellularLocation>
        <location evidence="1">Membrane</location>
        <topology evidence="1">Multi-pass membrane protein</topology>
    </subcellularLocation>
</comment>
<feature type="transmembrane region" description="Helical" evidence="5">
    <location>
        <begin position="101"/>
        <end position="125"/>
    </location>
</feature>
<feature type="transmembrane region" description="Helical" evidence="5">
    <location>
        <begin position="12"/>
        <end position="35"/>
    </location>
</feature>
<dbReference type="Gene3D" id="1.20.140.150">
    <property type="match status" value="1"/>
</dbReference>
<dbReference type="FunFam" id="1.20.140.150:FF:000070">
    <property type="entry name" value="peripheral myelin protein 22-like"/>
    <property type="match status" value="1"/>
</dbReference>
<dbReference type="RefSeq" id="XP_002127259.1">
    <property type="nucleotide sequence ID" value="XM_002127223.3"/>
</dbReference>
<evidence type="ECO:0000313" key="6">
    <source>
        <dbReference type="Ensembl" id="ENSCINP00000032073.1"/>
    </source>
</evidence>
<dbReference type="GeneID" id="100176521"/>
<accession>A0A1W2WGJ2</accession>
<keyword evidence="3 5" id="KW-1133">Transmembrane helix</keyword>
<dbReference type="HOGENOM" id="CLU_1547001_0_0_1"/>
<keyword evidence="7" id="KW-1185">Reference proteome</keyword>
<dbReference type="OrthoDB" id="8714888at2759"/>
<feature type="transmembrane region" description="Helical" evidence="5">
    <location>
        <begin position="145"/>
        <end position="164"/>
    </location>
</feature>
<organism evidence="6 7">
    <name type="scientific">Ciona intestinalis</name>
    <name type="common">Transparent sea squirt</name>
    <name type="synonym">Ascidia intestinalis</name>
    <dbReference type="NCBI Taxonomy" id="7719"/>
    <lineage>
        <taxon>Eukaryota</taxon>
        <taxon>Metazoa</taxon>
        <taxon>Chordata</taxon>
        <taxon>Tunicata</taxon>
        <taxon>Ascidiacea</taxon>
        <taxon>Phlebobranchia</taxon>
        <taxon>Cionidae</taxon>
        <taxon>Ciona</taxon>
    </lineage>
</organism>